<proteinExistence type="predicted"/>
<feature type="region of interest" description="Disordered" evidence="3">
    <location>
        <begin position="1085"/>
        <end position="1109"/>
    </location>
</feature>
<feature type="compositionally biased region" description="Polar residues" evidence="3">
    <location>
        <begin position="88"/>
        <end position="113"/>
    </location>
</feature>
<dbReference type="Pfam" id="PF13086">
    <property type="entry name" value="AAA_11"/>
    <property type="match status" value="1"/>
</dbReference>
<feature type="region of interest" description="Disordered" evidence="3">
    <location>
        <begin position="391"/>
        <end position="427"/>
    </location>
</feature>
<dbReference type="GO" id="GO:0031380">
    <property type="term" value="C:nuclear RNA-directed RNA polymerase complex"/>
    <property type="evidence" value="ECO:0007669"/>
    <property type="project" value="TreeGrafter"/>
</dbReference>
<dbReference type="Gene3D" id="3.40.50.300">
    <property type="entry name" value="P-loop containing nucleotide triphosphate hydrolases"/>
    <property type="match status" value="3"/>
</dbReference>
<dbReference type="PROSITE" id="PS51059">
    <property type="entry name" value="PARP_CATALYTIC"/>
    <property type="match status" value="1"/>
</dbReference>
<keyword evidence="6" id="KW-1185">Reference proteome</keyword>
<dbReference type="InterPro" id="IPR045055">
    <property type="entry name" value="DNA2/NAM7-like"/>
</dbReference>
<dbReference type="Pfam" id="PF25396">
    <property type="entry name" value="ZNFX1"/>
    <property type="match status" value="1"/>
</dbReference>
<feature type="compositionally biased region" description="Basic and acidic residues" evidence="3">
    <location>
        <begin position="395"/>
        <end position="411"/>
    </location>
</feature>
<dbReference type="Gene3D" id="3.90.228.10">
    <property type="match status" value="2"/>
</dbReference>
<evidence type="ECO:0000256" key="2">
    <source>
        <dbReference type="SAM" id="Coils"/>
    </source>
</evidence>
<dbReference type="PANTHER" id="PTHR10887:SF341">
    <property type="entry name" value="NFX1-TYPE ZINC FINGER-CONTAINING PROTEIN 1"/>
    <property type="match status" value="1"/>
</dbReference>
<evidence type="ECO:0000256" key="3">
    <source>
        <dbReference type="SAM" id="MobiDB-lite"/>
    </source>
</evidence>
<feature type="compositionally biased region" description="Pro residues" evidence="3">
    <location>
        <begin position="70"/>
        <end position="80"/>
    </location>
</feature>
<name>A0A267GXQ4_9PLAT</name>
<evidence type="ECO:0000259" key="4">
    <source>
        <dbReference type="PROSITE" id="PS51059"/>
    </source>
</evidence>
<gene>
    <name evidence="5" type="ORF">BOX15_Mlig001902g1</name>
</gene>
<keyword evidence="2" id="KW-0175">Coiled coil</keyword>
<feature type="compositionally biased region" description="Low complexity" evidence="3">
    <location>
        <begin position="439"/>
        <end position="453"/>
    </location>
</feature>
<dbReference type="PANTHER" id="PTHR10887">
    <property type="entry name" value="DNA2/NAM7 HELICASE FAMILY"/>
    <property type="match status" value="1"/>
</dbReference>
<dbReference type="InterPro" id="IPR047187">
    <property type="entry name" value="SF1_C_Upf1"/>
</dbReference>
<dbReference type="Proteomes" id="UP000215902">
    <property type="component" value="Unassembled WGS sequence"/>
</dbReference>
<evidence type="ECO:0000256" key="1">
    <source>
        <dbReference type="RuleBase" id="RU362114"/>
    </source>
</evidence>
<dbReference type="SUPFAM" id="SSF56399">
    <property type="entry name" value="ADP-ribosylation"/>
    <property type="match status" value="2"/>
</dbReference>
<reference evidence="5 6" key="1">
    <citation type="submission" date="2017-06" db="EMBL/GenBank/DDBJ databases">
        <title>A platform for efficient transgenesis in Macrostomum lignano, a flatworm model organism for stem cell research.</title>
        <authorList>
            <person name="Berezikov E."/>
        </authorList>
    </citation>
    <scope>NUCLEOTIDE SEQUENCE [LARGE SCALE GENOMIC DNA]</scope>
    <source>
        <strain evidence="5">DV1</strain>
        <tissue evidence="5">Whole organism</tissue>
    </source>
</reference>
<dbReference type="InterPro" id="IPR012317">
    <property type="entry name" value="Poly(ADP-ribose)pol_cat_dom"/>
</dbReference>
<feature type="compositionally biased region" description="Basic residues" evidence="3">
    <location>
        <begin position="129"/>
        <end position="140"/>
    </location>
</feature>
<feature type="domain" description="PARP catalytic" evidence="4">
    <location>
        <begin position="1873"/>
        <end position="2080"/>
    </location>
</feature>
<dbReference type="OrthoDB" id="2423195at2759"/>
<keyword evidence="1" id="KW-0520">NAD</keyword>
<dbReference type="GO" id="GO:0003950">
    <property type="term" value="F:NAD+ poly-ADP-ribosyltransferase activity"/>
    <property type="evidence" value="ECO:0007669"/>
    <property type="project" value="UniProtKB-UniRule"/>
</dbReference>
<organism evidence="5 6">
    <name type="scientific">Macrostomum lignano</name>
    <dbReference type="NCBI Taxonomy" id="282301"/>
    <lineage>
        <taxon>Eukaryota</taxon>
        <taxon>Metazoa</taxon>
        <taxon>Spiralia</taxon>
        <taxon>Lophotrochozoa</taxon>
        <taxon>Platyhelminthes</taxon>
        <taxon>Rhabditophora</taxon>
        <taxon>Macrostomorpha</taxon>
        <taxon>Macrostomida</taxon>
        <taxon>Macrostomidae</taxon>
        <taxon>Macrostomum</taxon>
    </lineage>
</organism>
<feature type="coiled-coil region" evidence="2">
    <location>
        <begin position="1185"/>
        <end position="1212"/>
    </location>
</feature>
<feature type="region of interest" description="Disordered" evidence="3">
    <location>
        <begin position="439"/>
        <end position="468"/>
    </location>
</feature>
<feature type="region of interest" description="Disordered" evidence="3">
    <location>
        <begin position="810"/>
        <end position="847"/>
    </location>
</feature>
<dbReference type="SUPFAM" id="SSF52540">
    <property type="entry name" value="P-loop containing nucleoside triphosphate hydrolases"/>
    <property type="match status" value="1"/>
</dbReference>
<protein>
    <recommendedName>
        <fullName evidence="1">Poly [ADP-ribose] polymerase</fullName>
        <shortName evidence="1">PARP</shortName>
        <ecNumber evidence="1">2.4.2.-</ecNumber>
    </recommendedName>
</protein>
<keyword evidence="1" id="KW-0328">Glycosyltransferase</keyword>
<accession>A0A267GXQ4</accession>
<keyword evidence="1" id="KW-0808">Transferase</keyword>
<dbReference type="EMBL" id="NIVC01000103">
    <property type="protein sequence ID" value="PAA90821.1"/>
    <property type="molecule type" value="Genomic_DNA"/>
</dbReference>
<dbReference type="GO" id="GO:0004386">
    <property type="term" value="F:helicase activity"/>
    <property type="evidence" value="ECO:0007669"/>
    <property type="project" value="InterPro"/>
</dbReference>
<feature type="compositionally biased region" description="Polar residues" evidence="3">
    <location>
        <begin position="32"/>
        <end position="41"/>
    </location>
</feature>
<dbReference type="CDD" id="cd18808">
    <property type="entry name" value="SF1_C_Upf1"/>
    <property type="match status" value="1"/>
</dbReference>
<dbReference type="Pfam" id="PF13087">
    <property type="entry name" value="AAA_12"/>
    <property type="match status" value="1"/>
</dbReference>
<sequence>MGKRKVNRGGFSARHAAPSQSKRLRIDGDAPCQSTRSSTPPSMVHRLGPQLVTPPSRSSRADEPLNLLSPLPPSGSPLLPPGSDSPQVPHSPTAMPSQSSSNQQRHGQLQQLGAATRKFSMQRPTLQTRRGRKSAHHLRPDRRSSQFGSSHPPGLPSESNSRFKRPQNRISLPFGRRNFQRGCKVNPYSRVDVSNAEAVLTAWTSEGSGEVFVLVQPPESVAFPVTREKHLVKREVGYGSLEPKVQDQLQVSLQKCLDDGEAGSEGDSANGYRIQMDSIRLCRLSQRSPAEWLKFVDATRRHLKDSGCNASVDDLGNLEVVWGRLLMVDFVGSDFGAALSGAISRFLLTLQRRCRRFHRCDWDSTFDWVIDKLMQPDCLKRLMTPLLEAATMTRRTGEAPKTDANEARPETMDLTSESPATTEEPELMSRHDVIEASAETADASADDTAMSTEEQPATTEKPESQHDGVIEATDATEALPDDTAASAAHQLFSDLARLMCARDASVLHRELLPLVQALGTEAVPLSQRQERRYRLLLSEMLTISVELQRRQEFASKTACSILPSSEELTVEPSADVWLTGLRPALVTGAYSSTEEYVATMFNLLRADCFDTFHSCMEQVKSGRLSDDAGIRLYLNVKVVAVKAVTRGAALRIAITFDLPASDKGPSDWSKSSRLMHGNLLCLSLDEKFTKHFWAIVVEKRQEELNKKERLVWIQPCRPDGSGVSVGEALVSMLVNSTAASSGMLMLESPTMYKSFQPVLASLKSLSADSVPFSDVLAYAKVESASIQPDFVTRYYNSDQLDIDQLDSDQLDSDQLDSDQLDSDQLDSDQLDSDQLDSEISSPDAPKKQLPFIKHSDGFSLDHCQTEAFANALHRKVYVCQGPPGTGKTLLGILIAKQLLKLDTLKGKPLLVLCYKNHALDEFLTKLLPEYGDHMVRVGGRSQDYRLDNISLRTLKNTNKVHRPVHGLLDELRATWRELQNCLEFLDTVFESPEAAILNACDYGQLCEIVHCRKNAGDYYVRNARWRLQSIQPNELYKEINCSEENKELFKVCLRSCFSNLNHQLMERKPCKSKVRFRLKKVQDCSSKPNLEGNEPGNAANDEDDSEEIREREEHLGMTAQGDDHSTGNDMRFDARFIRQSELYLDSSIGQFSQTDFIQRLLSRPPTRLDSTEQWLFYQCALNKVCNDTKKTIELLVDKIMNLEAELERINIEADASLLSTMRVIGMTVTGASINKELLDAVKPAVVILEEAAEVSEPQLLGCLGPHTEQLILIGDHKQLKPQTESHILAKDYHLDLSMMERLINNGIKFDQLELQNRMRPEFSLLLRDIYPNLRDNTSVVDRVLKPACLVQSMFFWTHNEPETQEPGRHGAINTEEAKRCVRLAMFLVDQGCSPDRITILCAYKRQMSLVRRSMKEALSDFCPQRQSHCEEELDARCSENSMHVKVHTIDLYQGDENDVVIVSLVRSNPASNIGFLKTLNRRCVAQSRARLAMVFVGNADCIYKSKNGTNWRPLIDAMRLQNCLGPTISLRCPDHSETVVLASDVDQVPLQSSFCEQICAHLMPCRVHKCSKPCQPKHETEHFKCKSAVNFKYPDCDHEGTRFCHQDIFEVPCSVMVSYTFPDCGHSKQKQCGKPEGFYKCNVPCERPLPCGHGTCPLKCHEVCLSFKCQTIVPLKFECNHSINTMCFDNRDAMKCNLACSRTRPCGHPCTGKCSDICTVRPCLAEESFTFPECGHTINRKCFELKRPDGRQLELQCKEKCERNLPQCGHRCTAICSTNCSTVRCLVKVKFTKQSCGHQMERECHQSEQSVRCTYACGRQIEGCGHICQLQCWEPCSPEKCKICKIVRDGVERATRLKALQTIRESVRQELKNLASQSTQTVTRTPLDPTDDASEYLDVHDRVMKFVQPQHGWNAKVTRIEKIYNPLLLKSHLEFKAFAIDPSRVEDKFHGTTAEALEKIINEGFKLPEKTGMYGAGIYFATDSSKSSQRKYTKGSNMLLLCSVIIGRSKTVTKATQEYKSYQQLKKEGFDSLFAPRGSKTNDGKTSDGVLFDEYVVFDVRQALPKYIVHYDDLWTLPGIPRPTSLGTSGIVKISPSRYKSDNSAENTLHLAVVQAEYNRDDGIISRFGEITEVWVNRNPSLEAKFEAKQKEFASKYGDNESSRYVLAFHGTSRANAEAIFRENFSRQKCIREAYGPGIYFSEFTDESEKYGDALLLCKLLLGKEVDHQARRSSSSYDSIRVRQSAGEHCRMLIIAHPDQIMPMYRIFTKNKFKQ</sequence>
<dbReference type="InterPro" id="IPR041677">
    <property type="entry name" value="DNA2/NAM7_AAA_11"/>
</dbReference>
<dbReference type="STRING" id="282301.A0A267GXQ4"/>
<dbReference type="InterPro" id="IPR041679">
    <property type="entry name" value="DNA2/NAM7-like_C"/>
</dbReference>
<feature type="region of interest" description="Disordered" evidence="3">
    <location>
        <begin position="1"/>
        <end position="166"/>
    </location>
</feature>
<dbReference type="InterPro" id="IPR057373">
    <property type="entry name" value="ZNFX1"/>
</dbReference>
<feature type="compositionally biased region" description="Acidic residues" evidence="3">
    <location>
        <begin position="810"/>
        <end position="836"/>
    </location>
</feature>
<evidence type="ECO:0000313" key="5">
    <source>
        <dbReference type="EMBL" id="PAA90821.1"/>
    </source>
</evidence>
<comment type="caution">
    <text evidence="5">The sequence shown here is derived from an EMBL/GenBank/DDBJ whole genome shotgun (WGS) entry which is preliminary data.</text>
</comment>
<dbReference type="EC" id="2.4.2.-" evidence="1"/>
<evidence type="ECO:0000313" key="6">
    <source>
        <dbReference type="Proteomes" id="UP000215902"/>
    </source>
</evidence>
<dbReference type="GO" id="GO:0031048">
    <property type="term" value="P:regulatory ncRNA-mediated heterochromatin formation"/>
    <property type="evidence" value="ECO:0007669"/>
    <property type="project" value="TreeGrafter"/>
</dbReference>
<dbReference type="InterPro" id="IPR027417">
    <property type="entry name" value="P-loop_NTPase"/>
</dbReference>
<dbReference type="Pfam" id="PF00644">
    <property type="entry name" value="PARP"/>
    <property type="match status" value="2"/>
</dbReference>